<organism evidence="1 2">
    <name type="scientific">Actinoplanes friuliensis DSM 7358</name>
    <dbReference type="NCBI Taxonomy" id="1246995"/>
    <lineage>
        <taxon>Bacteria</taxon>
        <taxon>Bacillati</taxon>
        <taxon>Actinomycetota</taxon>
        <taxon>Actinomycetes</taxon>
        <taxon>Micromonosporales</taxon>
        <taxon>Micromonosporaceae</taxon>
        <taxon>Actinoplanes</taxon>
    </lineage>
</organism>
<dbReference type="EMBL" id="CP006272">
    <property type="protein sequence ID" value="AGZ41904.1"/>
    <property type="molecule type" value="Genomic_DNA"/>
</dbReference>
<dbReference type="RefSeq" id="WP_023362277.1">
    <property type="nucleotide sequence ID" value="NC_022657.1"/>
</dbReference>
<dbReference type="AlphaFoldDB" id="U5VYD8"/>
<keyword evidence="2" id="KW-1185">Reference proteome</keyword>
<protein>
    <submittedName>
        <fullName evidence="1">Secreted protein</fullName>
    </submittedName>
</protein>
<dbReference type="eggNOG" id="ENOG502Z9S7">
    <property type="taxonomic scope" value="Bacteria"/>
</dbReference>
<evidence type="ECO:0000313" key="2">
    <source>
        <dbReference type="Proteomes" id="UP000017746"/>
    </source>
</evidence>
<evidence type="ECO:0000313" key="1">
    <source>
        <dbReference type="EMBL" id="AGZ41904.1"/>
    </source>
</evidence>
<dbReference type="Proteomes" id="UP000017746">
    <property type="component" value="Chromosome"/>
</dbReference>
<reference evidence="1 2" key="1">
    <citation type="journal article" date="2014" name="J. Biotechnol.">
        <title>Complete genome sequence of the actinobacterium Actinoplanes friuliensis HAG 010964, producer of the lipopeptide antibiotic friulimycin.</title>
        <authorList>
            <person name="Ruckert C."/>
            <person name="Szczepanowski R."/>
            <person name="Albersmeier A."/>
            <person name="Goesmann A."/>
            <person name="Fischer N."/>
            <person name="Steinkamper A."/>
            <person name="Puhler A."/>
            <person name="Biener R."/>
            <person name="Schwartz D."/>
            <person name="Kalinowski J."/>
        </authorList>
    </citation>
    <scope>NUCLEOTIDE SEQUENCE [LARGE SCALE GENOMIC DNA]</scope>
    <source>
        <strain evidence="1 2">DSM 7358</strain>
    </source>
</reference>
<proteinExistence type="predicted"/>
<dbReference type="PATRIC" id="fig|1246995.3.peg.3680"/>
<dbReference type="HOGENOM" id="CLU_016093_0_0_11"/>
<dbReference type="KEGG" id="afs:AFR_18130"/>
<dbReference type="STRING" id="1246995.AFR_18130"/>
<name>U5VYD8_9ACTN</name>
<sequence length="849" mass="89493">MISGTPTAARSGALATLVSKGDIGAVLGVLESLDEPGRRALAAAVRALEVDRTQQPGASWHTEQRAARRQEGALRVAGAGCLPRAADIVSWLRSDRFWYEPTRQTIDALARILRAPGRPSLTAVAQGLATKLRTAQVDQQWPIVARLLTEAELPFPPTEAVLRGWIRELGAAPSLADAVHRDARTPLLLPHLFTEPGLGSELDDRWPPVLAGLSPGMLDGCLLRLHAGDRPAAIRPFVTLHRLLDPGLDECAARRQDYLGLLSSPHIAVAELAMTALRRLDEAGLLGTEALTEAARTVLPRPEKKLVRAQLAWLGDALGRGPVLPLLDAVTAGLSNDSIDLAESALKVLAQHLPESRTLLADAAAALEGDLRRQIDQLLDRETPAAAPAVTVLPPVAPSEPMPGPITTLGELRTAVKSLLLRDPDQPVLLERTYAALVAHAHADRAALARMLEPLIPGHWTSPFVNVLRAAAGQEWTEWQAEDWRKPTPPFWMLVARAHELSTQLSGDLPPALLATPATVDGHVDPLRVVTLLAGDWEPGPYDLSQALLRLPRTVDPAVQEAADRLTSAAGRAVARWLHDGGLPDPATSTITATLRPCTHLPPDADYECWCTEGPGLRRVATVAPVSHPALTVPDGLLDLPGGDAAYDRAHGLHHGTPMACWPMILPGHRDIMAAHIQPLIAEAANGTRRAGVDILPALADSSGPFGPATALCLAYGLAAGHPASRLAATDAFLILAATPTFDGALIGHELAALTTGGVVVLKRVSEALTEALRSGAAGAVWSTVRPLVESILVPPPPARAAEVLSLAAAAATAAGARGELPGLADVASRGGTSRLVTEAARLLRTLTP</sequence>
<gene>
    <name evidence="1" type="ORF">AFR_18130</name>
</gene>
<dbReference type="OrthoDB" id="3245799at2"/>
<accession>U5VYD8</accession>